<feature type="compositionally biased region" description="Basic and acidic residues" evidence="1">
    <location>
        <begin position="44"/>
        <end position="64"/>
    </location>
</feature>
<dbReference type="Proteomes" id="UP001500831">
    <property type="component" value="Unassembled WGS sequence"/>
</dbReference>
<feature type="region of interest" description="Disordered" evidence="1">
    <location>
        <begin position="32"/>
        <end position="66"/>
    </location>
</feature>
<organism evidence="2 3">
    <name type="scientific">Streptosporangium fragile</name>
    <dbReference type="NCBI Taxonomy" id="46186"/>
    <lineage>
        <taxon>Bacteria</taxon>
        <taxon>Bacillati</taxon>
        <taxon>Actinomycetota</taxon>
        <taxon>Actinomycetes</taxon>
        <taxon>Streptosporangiales</taxon>
        <taxon>Streptosporangiaceae</taxon>
        <taxon>Streptosporangium</taxon>
    </lineage>
</organism>
<evidence type="ECO:0000256" key="1">
    <source>
        <dbReference type="SAM" id="MobiDB-lite"/>
    </source>
</evidence>
<proteinExistence type="predicted"/>
<gene>
    <name evidence="2" type="ORF">GCM10010517_32140</name>
</gene>
<evidence type="ECO:0000313" key="2">
    <source>
        <dbReference type="EMBL" id="GAA2871817.1"/>
    </source>
</evidence>
<evidence type="ECO:0000313" key="3">
    <source>
        <dbReference type="Proteomes" id="UP001500831"/>
    </source>
</evidence>
<dbReference type="EMBL" id="BAAAVI010000020">
    <property type="protein sequence ID" value="GAA2871817.1"/>
    <property type="molecule type" value="Genomic_DNA"/>
</dbReference>
<name>A0ABN3VXT9_9ACTN</name>
<reference evidence="2 3" key="1">
    <citation type="journal article" date="2019" name="Int. J. Syst. Evol. Microbiol.">
        <title>The Global Catalogue of Microorganisms (GCM) 10K type strain sequencing project: providing services to taxonomists for standard genome sequencing and annotation.</title>
        <authorList>
            <consortium name="The Broad Institute Genomics Platform"/>
            <consortium name="The Broad Institute Genome Sequencing Center for Infectious Disease"/>
            <person name="Wu L."/>
            <person name="Ma J."/>
        </authorList>
    </citation>
    <scope>NUCLEOTIDE SEQUENCE [LARGE SCALE GENOMIC DNA]</scope>
    <source>
        <strain evidence="2 3">JCM 6242</strain>
    </source>
</reference>
<keyword evidence="3" id="KW-1185">Reference proteome</keyword>
<sequence length="112" mass="11469">MLVVSVATGDCAGGAIKVPFFLLTVGPAGSPGCGSPGGAASRIPGRDAPARHRARRAADRDNRSDLGFPGFTGAAALPFAPFPEMVTHGETVAAQRRSEADHLILGGFRNKD</sequence>
<protein>
    <submittedName>
        <fullName evidence="2">Uncharacterized protein</fullName>
    </submittedName>
</protein>
<accession>A0ABN3VXT9</accession>
<comment type="caution">
    <text evidence="2">The sequence shown here is derived from an EMBL/GenBank/DDBJ whole genome shotgun (WGS) entry which is preliminary data.</text>
</comment>